<organism evidence="1 2">
    <name type="scientific">Yinghuangia soli</name>
    <dbReference type="NCBI Taxonomy" id="2908204"/>
    <lineage>
        <taxon>Bacteria</taxon>
        <taxon>Bacillati</taxon>
        <taxon>Actinomycetota</taxon>
        <taxon>Actinomycetes</taxon>
        <taxon>Kitasatosporales</taxon>
        <taxon>Streptomycetaceae</taxon>
        <taxon>Yinghuangia</taxon>
    </lineage>
</organism>
<proteinExistence type="predicted"/>
<name>A0AA41PW48_9ACTN</name>
<accession>A0AA41PW48</accession>
<sequence>MTANTKFPHLFGLGSNPALPYDLAFRLLGHPVGRQSIAASYAGIDDVMRAVILEADEPGALQELAASPRTPTGVRWTLASHPDLWVRVAGLRSSGPDELPGCETPDELVAHIAADPEVRKLDYLGRGFPLAIKMSRAVDPDPGVRAAMAGTWADPPEEQRRAFLTDPDLRVRLAALGNAWRWDIPADLVGALLANPATRVAVAGRVTLTPEQARELAHDEDEMVRRVAAASSQLQDAYRLLRNDPSPRVRLALLTQEELSDEQRVEIWEELDAEGPRHDGERRYPVRAGVDMMWAHSSMMEWLRTAPVETRERHARSPLYFIRCVAASQGDLSLDTVIEMLAEADQFDAQVIAVCHAERLPGHVLRKVVEAYGESMKLHPPLTSMPQFPAEAYDDWITRTSPEDAELYYLAAKNGTHAAGIAEQLAVDESSSLRSAAIGQASLSTSTLERLLADAEPYVAQAAAASPRLPLSAMHKILADAGL</sequence>
<dbReference type="Gene3D" id="1.25.10.10">
    <property type="entry name" value="Leucine-rich Repeat Variant"/>
    <property type="match status" value="2"/>
</dbReference>
<protein>
    <recommendedName>
        <fullName evidence="3">Leucine rich repeat variant</fullName>
    </recommendedName>
</protein>
<dbReference type="Proteomes" id="UP001165378">
    <property type="component" value="Unassembled WGS sequence"/>
</dbReference>
<evidence type="ECO:0000313" key="2">
    <source>
        <dbReference type="Proteomes" id="UP001165378"/>
    </source>
</evidence>
<dbReference type="RefSeq" id="WP_235050324.1">
    <property type="nucleotide sequence ID" value="NZ_JAKFHA010000001.1"/>
</dbReference>
<dbReference type="InterPro" id="IPR016024">
    <property type="entry name" value="ARM-type_fold"/>
</dbReference>
<dbReference type="AlphaFoldDB" id="A0AA41PW48"/>
<gene>
    <name evidence="1" type="ORF">LZ495_03465</name>
</gene>
<keyword evidence="2" id="KW-1185">Reference proteome</keyword>
<evidence type="ECO:0000313" key="1">
    <source>
        <dbReference type="EMBL" id="MCF2526281.1"/>
    </source>
</evidence>
<dbReference type="EMBL" id="JAKFHA010000001">
    <property type="protein sequence ID" value="MCF2526281.1"/>
    <property type="molecule type" value="Genomic_DNA"/>
</dbReference>
<comment type="caution">
    <text evidence="1">The sequence shown here is derived from an EMBL/GenBank/DDBJ whole genome shotgun (WGS) entry which is preliminary data.</text>
</comment>
<dbReference type="InterPro" id="IPR011989">
    <property type="entry name" value="ARM-like"/>
</dbReference>
<dbReference type="SUPFAM" id="SSF48371">
    <property type="entry name" value="ARM repeat"/>
    <property type="match status" value="1"/>
</dbReference>
<reference evidence="1" key="1">
    <citation type="submission" date="2022-01" db="EMBL/GenBank/DDBJ databases">
        <title>Genome-Based Taxonomic Classification of the Phylum Actinobacteria.</title>
        <authorList>
            <person name="Gao Y."/>
        </authorList>
    </citation>
    <scope>NUCLEOTIDE SEQUENCE</scope>
    <source>
        <strain evidence="1">KLBMP 8922</strain>
    </source>
</reference>
<evidence type="ECO:0008006" key="3">
    <source>
        <dbReference type="Google" id="ProtNLM"/>
    </source>
</evidence>